<evidence type="ECO:0000256" key="1">
    <source>
        <dbReference type="SAM" id="MobiDB-lite"/>
    </source>
</evidence>
<proteinExistence type="predicted"/>
<organism evidence="2 3">
    <name type="scientific">Salinomyces thailandicus</name>
    <dbReference type="NCBI Taxonomy" id="706561"/>
    <lineage>
        <taxon>Eukaryota</taxon>
        <taxon>Fungi</taxon>
        <taxon>Dikarya</taxon>
        <taxon>Ascomycota</taxon>
        <taxon>Pezizomycotina</taxon>
        <taxon>Dothideomycetes</taxon>
        <taxon>Dothideomycetidae</taxon>
        <taxon>Mycosphaerellales</taxon>
        <taxon>Teratosphaeriaceae</taxon>
        <taxon>Salinomyces</taxon>
    </lineage>
</organism>
<dbReference type="Proteomes" id="UP000308549">
    <property type="component" value="Unassembled WGS sequence"/>
</dbReference>
<accession>A0A4V6WJY6</accession>
<evidence type="ECO:0000313" key="2">
    <source>
        <dbReference type="EMBL" id="TKA33669.1"/>
    </source>
</evidence>
<feature type="compositionally biased region" description="Polar residues" evidence="1">
    <location>
        <begin position="261"/>
        <end position="289"/>
    </location>
</feature>
<comment type="caution">
    <text evidence="2">The sequence shown here is derived from an EMBL/GenBank/DDBJ whole genome shotgun (WGS) entry which is preliminary data.</text>
</comment>
<keyword evidence="3" id="KW-1185">Reference proteome</keyword>
<dbReference type="EMBL" id="NAJL01000002">
    <property type="protein sequence ID" value="TKA33669.1"/>
    <property type="molecule type" value="Genomic_DNA"/>
</dbReference>
<name>A0A4V6WJY6_9PEZI</name>
<dbReference type="AlphaFoldDB" id="A0A4V6WJY6"/>
<protein>
    <submittedName>
        <fullName evidence="2">Uncharacterized protein</fullName>
    </submittedName>
</protein>
<reference evidence="2 3" key="1">
    <citation type="submission" date="2017-03" db="EMBL/GenBank/DDBJ databases">
        <title>Genomes of endolithic fungi from Antarctica.</title>
        <authorList>
            <person name="Coleine C."/>
            <person name="Masonjones S."/>
            <person name="Stajich J.E."/>
        </authorList>
    </citation>
    <scope>NUCLEOTIDE SEQUENCE [LARGE SCALE GENOMIC DNA]</scope>
    <source>
        <strain evidence="2 3">CCFEE 6315</strain>
    </source>
</reference>
<gene>
    <name evidence="2" type="ORF">B0A50_00505</name>
</gene>
<feature type="region of interest" description="Disordered" evidence="1">
    <location>
        <begin position="251"/>
        <end position="291"/>
    </location>
</feature>
<evidence type="ECO:0000313" key="3">
    <source>
        <dbReference type="Proteomes" id="UP000308549"/>
    </source>
</evidence>
<sequence>MHFKRQTVADDQRDPDWVTARDLRGRNARTMDSTRKRDTILTKRIAHTQTPEAGLFAVLKRRILKSQGLLHNPRLDGMRVDIRLRKRLKQQASDTDTLAVAEEVQCTAIGMDNQPRSPMPSKNQRQTWRHWQVSQSERDSAVLLILQRALEAFDRDGHATHSADQTAQAVRAFQDGRRDVIHQVVLGSMVSEEVGCRQEVYGASAAINFLLATRLQPYGTEEGALEGGRLAFAPVATDIDDKMRALGRYVPAQDQAHQRASAATASLNAGRDSSTRSQHSEDLSGNVTQDVVAPPTTHTAITKLIARQPWMHSFRSRSTTHWHAKNPQKKLSVWRAPTTAKSQVYQYGRASARYIAMLEGKREDQIAAIPSKVAAYRQGKLRIINGLFVQLMQMKS</sequence>